<proteinExistence type="predicted"/>
<evidence type="ECO:0000313" key="2">
    <source>
        <dbReference type="EMBL" id="MCP1167451.1"/>
    </source>
</evidence>
<feature type="region of interest" description="Disordered" evidence="1">
    <location>
        <begin position="1"/>
        <end position="72"/>
    </location>
</feature>
<feature type="compositionally biased region" description="Low complexity" evidence="1">
    <location>
        <begin position="18"/>
        <end position="37"/>
    </location>
</feature>
<evidence type="ECO:0008006" key="4">
    <source>
        <dbReference type="Google" id="ProtNLM"/>
    </source>
</evidence>
<protein>
    <recommendedName>
        <fullName evidence="4">Cell division and transport-associated protein TolA</fullName>
    </recommendedName>
</protein>
<comment type="caution">
    <text evidence="2">The sequence shown here is derived from an EMBL/GenBank/DDBJ whole genome shotgun (WGS) entry which is preliminary data.</text>
</comment>
<dbReference type="AlphaFoldDB" id="A0A9X2FSE4"/>
<sequence length="200" mass="20907">MTEAEEPASAPETPPAPQLALAPPSAPRPLSRPARAAPDPEPAPVTEPETQTASSQDAEPEPETPPATDTSDAVADALAAALASTPAPAPAANPGPPMTGAEQSAFRVAVQQCWNVDVGSEAARVTLTVAFDLDPQGRVQGDVRRVGGQGGSEAAIEAAFQSARRAILRCQRDGYVLPAEKYEQWKEVEMTFDPSGMRMR</sequence>
<dbReference type="Gene3D" id="3.30.1150.10">
    <property type="match status" value="1"/>
</dbReference>
<dbReference type="Proteomes" id="UP001139477">
    <property type="component" value="Unassembled WGS sequence"/>
</dbReference>
<dbReference type="EMBL" id="JAMYXC010000033">
    <property type="protein sequence ID" value="MCP1167451.1"/>
    <property type="molecule type" value="Genomic_DNA"/>
</dbReference>
<gene>
    <name evidence="2" type="ORF">NHG85_02730</name>
</gene>
<dbReference type="RefSeq" id="WP_253329591.1">
    <property type="nucleotide sequence ID" value="NZ_JAMYXC010000033.1"/>
</dbReference>
<evidence type="ECO:0000256" key="1">
    <source>
        <dbReference type="SAM" id="MobiDB-lite"/>
    </source>
</evidence>
<dbReference type="SUPFAM" id="SSF74653">
    <property type="entry name" value="TolA/TonB C-terminal domain"/>
    <property type="match status" value="1"/>
</dbReference>
<accession>A0A9X2FSE4</accession>
<organism evidence="2 3">
    <name type="scientific">Limimaricola litoreus</name>
    <dbReference type="NCBI Taxonomy" id="2955316"/>
    <lineage>
        <taxon>Bacteria</taxon>
        <taxon>Pseudomonadati</taxon>
        <taxon>Pseudomonadota</taxon>
        <taxon>Alphaproteobacteria</taxon>
        <taxon>Rhodobacterales</taxon>
        <taxon>Paracoccaceae</taxon>
        <taxon>Limimaricola</taxon>
    </lineage>
</organism>
<reference evidence="2" key="1">
    <citation type="submission" date="2022-06" db="EMBL/GenBank/DDBJ databases">
        <title>Limimaricola sediminis sp. nov., isolated from an intertidal sediment.</title>
        <authorList>
            <person name="Shao X."/>
        </authorList>
    </citation>
    <scope>NUCLEOTIDE SEQUENCE</scope>
    <source>
        <strain evidence="2">ASW11-118</strain>
    </source>
</reference>
<name>A0A9X2FSE4_9RHOB</name>
<evidence type="ECO:0000313" key="3">
    <source>
        <dbReference type="Proteomes" id="UP001139477"/>
    </source>
</evidence>
<keyword evidence="3" id="KW-1185">Reference proteome</keyword>